<evidence type="ECO:0000313" key="3">
    <source>
        <dbReference type="Proteomes" id="UP000559256"/>
    </source>
</evidence>
<sequence>MSHVFSLEDLARCEVSLDFPNEDQPPVVQWNSLLHPVDMQSSPLALYPLSIRANISFVDGKPSLKLVLCHDNIPSVPVALRDQSKPNEEISLLNGLDVLFPFSAGQVIPTDDGFSSSNSSPTSSVGQIYPINNIEGLDYLGSSEARNISTSSSLSQSPNSSQAPGLNPTACFDMGFDPFFSQPTWGNWSATSSPEPGLPSSREILRNRRRSSPDTTVPGYFGTCGMHRPTSKKKRVKCSICDETFSRRHDMMRHEAWRMFYPAAAYNPPPTLPCSI</sequence>
<organism evidence="2 3">
    <name type="scientific">Tetrapyrgos nigripes</name>
    <dbReference type="NCBI Taxonomy" id="182062"/>
    <lineage>
        <taxon>Eukaryota</taxon>
        <taxon>Fungi</taxon>
        <taxon>Dikarya</taxon>
        <taxon>Basidiomycota</taxon>
        <taxon>Agaricomycotina</taxon>
        <taxon>Agaricomycetes</taxon>
        <taxon>Agaricomycetidae</taxon>
        <taxon>Agaricales</taxon>
        <taxon>Marasmiineae</taxon>
        <taxon>Marasmiaceae</taxon>
        <taxon>Tetrapyrgos</taxon>
    </lineage>
</organism>
<dbReference type="AlphaFoldDB" id="A0A8H5GCX6"/>
<reference evidence="2 3" key="1">
    <citation type="journal article" date="2020" name="ISME J.">
        <title>Uncovering the hidden diversity of litter-decomposition mechanisms in mushroom-forming fungi.</title>
        <authorList>
            <person name="Floudas D."/>
            <person name="Bentzer J."/>
            <person name="Ahren D."/>
            <person name="Johansson T."/>
            <person name="Persson P."/>
            <person name="Tunlid A."/>
        </authorList>
    </citation>
    <scope>NUCLEOTIDE SEQUENCE [LARGE SCALE GENOMIC DNA]</scope>
    <source>
        <strain evidence="2 3">CBS 291.85</strain>
    </source>
</reference>
<name>A0A8H5GCX6_9AGAR</name>
<dbReference type="Proteomes" id="UP000559256">
    <property type="component" value="Unassembled WGS sequence"/>
</dbReference>
<proteinExistence type="predicted"/>
<dbReference type="EMBL" id="JAACJM010000038">
    <property type="protein sequence ID" value="KAF5362653.1"/>
    <property type="molecule type" value="Genomic_DNA"/>
</dbReference>
<feature type="compositionally biased region" description="Low complexity" evidence="1">
    <location>
        <begin position="149"/>
        <end position="161"/>
    </location>
</feature>
<comment type="caution">
    <text evidence="2">The sequence shown here is derived from an EMBL/GenBank/DDBJ whole genome shotgun (WGS) entry which is preliminary data.</text>
</comment>
<protein>
    <submittedName>
        <fullName evidence="2">Uncharacterized protein</fullName>
    </submittedName>
</protein>
<evidence type="ECO:0000256" key="1">
    <source>
        <dbReference type="SAM" id="MobiDB-lite"/>
    </source>
</evidence>
<accession>A0A8H5GCX6</accession>
<evidence type="ECO:0000313" key="2">
    <source>
        <dbReference type="EMBL" id="KAF5362653.1"/>
    </source>
</evidence>
<feature type="region of interest" description="Disordered" evidence="1">
    <location>
        <begin position="148"/>
        <end position="167"/>
    </location>
</feature>
<dbReference type="OrthoDB" id="3113750at2759"/>
<keyword evidence="3" id="KW-1185">Reference proteome</keyword>
<gene>
    <name evidence="2" type="ORF">D9758_009613</name>
</gene>